<evidence type="ECO:0000256" key="1">
    <source>
        <dbReference type="SAM" id="MobiDB-lite"/>
    </source>
</evidence>
<sequence length="124" mass="14139">MEKVSGIGGIFFRAKDPAALASWYEKHLGINQVPTSYDVEPWQQEQGHTVFAPFDQSTEYFGRQEQQWMINFRVNDLSAMIAQLESAGIKVTVDPEDYPNGKFARIHDPEGNPIELWQPKEIPS</sequence>
<dbReference type="PANTHER" id="PTHR33993">
    <property type="entry name" value="GLYOXALASE-RELATED"/>
    <property type="match status" value="1"/>
</dbReference>
<proteinExistence type="predicted"/>
<dbReference type="InterPro" id="IPR052164">
    <property type="entry name" value="Anthracycline_SecMetBiosynth"/>
</dbReference>
<comment type="caution">
    <text evidence="3">The sequence shown here is derived from an EMBL/GenBank/DDBJ whole genome shotgun (WGS) entry which is preliminary data.</text>
</comment>
<evidence type="ECO:0000313" key="4">
    <source>
        <dbReference type="Proteomes" id="UP001465153"/>
    </source>
</evidence>
<dbReference type="InterPro" id="IPR037523">
    <property type="entry name" value="VOC_core"/>
</dbReference>
<name>A0ABQ0A4W5_9GAMM</name>
<dbReference type="RefSeq" id="WP_353301497.1">
    <property type="nucleotide sequence ID" value="NZ_BAABWN010000001.1"/>
</dbReference>
<dbReference type="InterPro" id="IPR029068">
    <property type="entry name" value="Glyas_Bleomycin-R_OHBP_Dase"/>
</dbReference>
<dbReference type="InterPro" id="IPR041581">
    <property type="entry name" value="Glyoxalase_6"/>
</dbReference>
<evidence type="ECO:0000313" key="3">
    <source>
        <dbReference type="EMBL" id="GAA6166605.1"/>
    </source>
</evidence>
<dbReference type="Gene3D" id="3.10.180.10">
    <property type="entry name" value="2,3-Dihydroxybiphenyl 1,2-Dioxygenase, domain 1"/>
    <property type="match status" value="1"/>
</dbReference>
<dbReference type="EMBL" id="BAABWN010000001">
    <property type="protein sequence ID" value="GAA6166605.1"/>
    <property type="molecule type" value="Genomic_DNA"/>
</dbReference>
<dbReference type="PANTHER" id="PTHR33993:SF5">
    <property type="entry name" value="GLYOXALASE"/>
    <property type="match status" value="1"/>
</dbReference>
<gene>
    <name evidence="3" type="ORF">NBRC116591_04150</name>
</gene>
<feature type="region of interest" description="Disordered" evidence="1">
    <location>
        <begin position="102"/>
        <end position="124"/>
    </location>
</feature>
<dbReference type="Pfam" id="PF18029">
    <property type="entry name" value="Glyoxalase_6"/>
    <property type="match status" value="1"/>
</dbReference>
<dbReference type="SUPFAM" id="SSF54593">
    <property type="entry name" value="Glyoxalase/Bleomycin resistance protein/Dihydroxybiphenyl dioxygenase"/>
    <property type="match status" value="1"/>
</dbReference>
<dbReference type="Proteomes" id="UP001465153">
    <property type="component" value="Unassembled WGS sequence"/>
</dbReference>
<dbReference type="PROSITE" id="PS51819">
    <property type="entry name" value="VOC"/>
    <property type="match status" value="1"/>
</dbReference>
<organism evidence="3 4">
    <name type="scientific">Sessilibacter corallicola</name>
    <dbReference type="NCBI Taxonomy" id="2904075"/>
    <lineage>
        <taxon>Bacteria</taxon>
        <taxon>Pseudomonadati</taxon>
        <taxon>Pseudomonadota</taxon>
        <taxon>Gammaproteobacteria</taxon>
        <taxon>Cellvibrionales</taxon>
        <taxon>Cellvibrionaceae</taxon>
        <taxon>Sessilibacter</taxon>
    </lineage>
</organism>
<feature type="domain" description="VOC" evidence="2">
    <location>
        <begin position="6"/>
        <end position="119"/>
    </location>
</feature>
<accession>A0ABQ0A4W5</accession>
<protein>
    <submittedName>
        <fullName evidence="3">Glyoxalase/bleomycin resistance/dioxygenase family protein</fullName>
    </submittedName>
</protein>
<reference evidence="3 4" key="1">
    <citation type="submission" date="2024-04" db="EMBL/GenBank/DDBJ databases">
        <title>Draft genome sequence of Sessilibacter corallicola NBRC 116591.</title>
        <authorList>
            <person name="Miyakawa T."/>
            <person name="Kusuya Y."/>
            <person name="Miura T."/>
        </authorList>
    </citation>
    <scope>NUCLEOTIDE SEQUENCE [LARGE SCALE GENOMIC DNA]</scope>
    <source>
        <strain evidence="3 4">KU-00831-HH</strain>
    </source>
</reference>
<evidence type="ECO:0000259" key="2">
    <source>
        <dbReference type="PROSITE" id="PS51819"/>
    </source>
</evidence>
<keyword evidence="4" id="KW-1185">Reference proteome</keyword>